<proteinExistence type="inferred from homology"/>
<feature type="transmembrane region" description="Helical" evidence="4">
    <location>
        <begin position="75"/>
        <end position="95"/>
    </location>
</feature>
<keyword evidence="4" id="KW-1133">Transmembrane helix</keyword>
<feature type="transmembrane region" description="Helical" evidence="4">
    <location>
        <begin position="107"/>
        <end position="133"/>
    </location>
</feature>
<dbReference type="InterPro" id="IPR004090">
    <property type="entry name" value="Chemotax_Me-accpt_rcpt"/>
</dbReference>
<dbReference type="GO" id="GO:0004888">
    <property type="term" value="F:transmembrane signaling receptor activity"/>
    <property type="evidence" value="ECO:0007669"/>
    <property type="project" value="InterPro"/>
</dbReference>
<dbReference type="PANTHER" id="PTHR32089:SF112">
    <property type="entry name" value="LYSOZYME-LIKE PROTEIN-RELATED"/>
    <property type="match status" value="1"/>
</dbReference>
<name>A0A1H7LG67_9SPHN</name>
<dbReference type="Gene3D" id="1.10.287.950">
    <property type="entry name" value="Methyl-accepting chemotaxis protein"/>
    <property type="match status" value="1"/>
</dbReference>
<dbReference type="PANTHER" id="PTHR32089">
    <property type="entry name" value="METHYL-ACCEPTING CHEMOTAXIS PROTEIN MCPB"/>
    <property type="match status" value="1"/>
</dbReference>
<feature type="domain" description="Methyl-accepting transducer" evidence="5">
    <location>
        <begin position="262"/>
        <end position="494"/>
    </location>
</feature>
<evidence type="ECO:0000256" key="4">
    <source>
        <dbReference type="SAM" id="Phobius"/>
    </source>
</evidence>
<comment type="similarity">
    <text evidence="2">Belongs to the methyl-accepting chemotaxis (MCP) protein family.</text>
</comment>
<organism evidence="6 7">
    <name type="scientific">Sphingomonas palmae</name>
    <dbReference type="NCBI Taxonomy" id="1855283"/>
    <lineage>
        <taxon>Bacteria</taxon>
        <taxon>Pseudomonadati</taxon>
        <taxon>Pseudomonadota</taxon>
        <taxon>Alphaproteobacteria</taxon>
        <taxon>Sphingomonadales</taxon>
        <taxon>Sphingomonadaceae</taxon>
        <taxon>Sphingomonas</taxon>
    </lineage>
</organism>
<reference evidence="7" key="1">
    <citation type="submission" date="2016-10" db="EMBL/GenBank/DDBJ databases">
        <authorList>
            <person name="Varghese N."/>
            <person name="Submissions S."/>
        </authorList>
    </citation>
    <scope>NUCLEOTIDE SEQUENCE [LARGE SCALE GENOMIC DNA]</scope>
    <source>
        <strain evidence="7">JS21-1</strain>
    </source>
</reference>
<dbReference type="EMBL" id="FNZZ01000002">
    <property type="protein sequence ID" value="SEK97799.1"/>
    <property type="molecule type" value="Genomic_DNA"/>
</dbReference>
<dbReference type="GO" id="GO:0016020">
    <property type="term" value="C:membrane"/>
    <property type="evidence" value="ECO:0007669"/>
    <property type="project" value="InterPro"/>
</dbReference>
<dbReference type="Pfam" id="PF00015">
    <property type="entry name" value="MCPsignal"/>
    <property type="match status" value="1"/>
</dbReference>
<keyword evidence="7" id="KW-1185">Reference proteome</keyword>
<dbReference type="PRINTS" id="PR00260">
    <property type="entry name" value="CHEMTRNSDUCR"/>
</dbReference>
<keyword evidence="4" id="KW-0812">Transmembrane</keyword>
<dbReference type="GO" id="GO:0006935">
    <property type="term" value="P:chemotaxis"/>
    <property type="evidence" value="ECO:0007669"/>
    <property type="project" value="InterPro"/>
</dbReference>
<evidence type="ECO:0000313" key="6">
    <source>
        <dbReference type="EMBL" id="SEK97799.1"/>
    </source>
</evidence>
<dbReference type="PROSITE" id="PS50111">
    <property type="entry name" value="CHEMOTAXIS_TRANSDUC_2"/>
    <property type="match status" value="1"/>
</dbReference>
<evidence type="ECO:0000313" key="7">
    <source>
        <dbReference type="Proteomes" id="UP000199214"/>
    </source>
</evidence>
<feature type="transmembrane region" description="Helical" evidence="4">
    <location>
        <begin position="25"/>
        <end position="44"/>
    </location>
</feature>
<protein>
    <submittedName>
        <fullName evidence="6">Methyl-accepting chemotaxis protein</fullName>
    </submittedName>
</protein>
<keyword evidence="4" id="KW-0472">Membrane</keyword>
<dbReference type="RefSeq" id="WP_093004362.1">
    <property type="nucleotide sequence ID" value="NZ_FNZZ01000002.1"/>
</dbReference>
<keyword evidence="1 3" id="KW-0807">Transducer</keyword>
<dbReference type="SMART" id="SM00283">
    <property type="entry name" value="MA"/>
    <property type="match status" value="1"/>
</dbReference>
<evidence type="ECO:0000259" key="5">
    <source>
        <dbReference type="PROSITE" id="PS50111"/>
    </source>
</evidence>
<evidence type="ECO:0000256" key="2">
    <source>
        <dbReference type="ARBA" id="ARBA00029447"/>
    </source>
</evidence>
<gene>
    <name evidence="6" type="ORF">SAMN05216382_1231</name>
</gene>
<accession>A0A1H7LG67</accession>
<evidence type="ECO:0000256" key="3">
    <source>
        <dbReference type="PROSITE-ProRule" id="PRU00284"/>
    </source>
</evidence>
<evidence type="ECO:0000256" key="1">
    <source>
        <dbReference type="ARBA" id="ARBA00023224"/>
    </source>
</evidence>
<dbReference type="OrthoDB" id="354287at2"/>
<feature type="transmembrane region" description="Helical" evidence="4">
    <location>
        <begin position="51"/>
        <end position="69"/>
    </location>
</feature>
<sequence>MSEVLSASAHRSVALDALRRRGVRALVIAGWLCLPLLVVGDLLLDRRGVGFELIVAALTMILPTVVAIKGRFDRAARLTVAVEAAVMPALFVYLLRGHAWQMDAHMYFFVALAALTLLCDWRPIALASALIAVHHLLFEAVVPDWVFTGSGNLGRVVFHAVAVVLQFGALAYVTQALRTLIIAQDEAHRTQEQARLHSEQLSLAAEAAAARAVDALAAAQVAEETSARERVRRKEAEQRLATERRAALLTLAGAFEHTVAGVAIALDEASAQLVSSAVSLNELAADAGHQAVEVAAGAVQASSAAQGVASAIRYLSGSMETVAEHAEQQRALTQAARDSAASSDRAVRDLAVRTGDIGGFVEQIGGIAAQTNLLALNATIEAVRAGEAGRGFAVVAGEVKQLAAGTAHATQKIADLISGIQHGVTAAASDLDAASAMVTRVTVAANDIRDAVGAQRAAAVEIERSAHEAARGADYVEQQIAVVASAATAAETLSVDVRSAAASLSAHASRLRQSTDRFVEELRADAAA</sequence>
<dbReference type="GO" id="GO:0007165">
    <property type="term" value="P:signal transduction"/>
    <property type="evidence" value="ECO:0007669"/>
    <property type="project" value="UniProtKB-KW"/>
</dbReference>
<dbReference type="AlphaFoldDB" id="A0A1H7LG67"/>
<dbReference type="SUPFAM" id="SSF58104">
    <property type="entry name" value="Methyl-accepting chemotaxis protein (MCP) signaling domain"/>
    <property type="match status" value="1"/>
</dbReference>
<dbReference type="InterPro" id="IPR004089">
    <property type="entry name" value="MCPsignal_dom"/>
</dbReference>
<dbReference type="Proteomes" id="UP000199214">
    <property type="component" value="Unassembled WGS sequence"/>
</dbReference>
<dbReference type="STRING" id="1855283.SAMN05216382_1231"/>